<dbReference type="EMBL" id="QKUB01000013">
    <property type="protein sequence ID" value="PZV98713.1"/>
    <property type="molecule type" value="Genomic_DNA"/>
</dbReference>
<name>A0A2W7FYH3_9BACT</name>
<protein>
    <recommendedName>
        <fullName evidence="3">ExiS</fullName>
    </recommendedName>
</protein>
<dbReference type="AlphaFoldDB" id="A0A2W7FYH3"/>
<dbReference type="InterPro" id="IPR011856">
    <property type="entry name" value="tRNA_endonuc-like_dom_sf"/>
</dbReference>
<dbReference type="Gene3D" id="3.40.1350.10">
    <property type="match status" value="1"/>
</dbReference>
<dbReference type="GO" id="GO:0003676">
    <property type="term" value="F:nucleic acid binding"/>
    <property type="evidence" value="ECO:0007669"/>
    <property type="project" value="InterPro"/>
</dbReference>
<reference evidence="1 2" key="1">
    <citation type="submission" date="2018-06" db="EMBL/GenBank/DDBJ databases">
        <title>Genomic Encyclopedia of Archaeal and Bacterial Type Strains, Phase II (KMG-II): from individual species to whole genera.</title>
        <authorList>
            <person name="Goeker M."/>
        </authorList>
    </citation>
    <scope>NUCLEOTIDE SEQUENCE [LARGE SCALE GENOMIC DNA]</scope>
    <source>
        <strain evidence="1 2">ATCC 51348</strain>
    </source>
</reference>
<evidence type="ECO:0000313" key="1">
    <source>
        <dbReference type="EMBL" id="PZV98713.1"/>
    </source>
</evidence>
<evidence type="ECO:0000313" key="2">
    <source>
        <dbReference type="Proteomes" id="UP000249646"/>
    </source>
</evidence>
<dbReference type="Proteomes" id="UP000249646">
    <property type="component" value="Unassembled WGS sequence"/>
</dbReference>
<sequence>MPTWKELKINIKSLLHKNNPKTFKIWKSKFQDIFLSRLKHWMKKENIDFKLISKYYEVLFYWSFINYRREMQLKEFLKSKGFLVSFSNLKLDAIFKVDLIAIKENQKLYVQLKNRFVNFSISDRKKLIHFANIRNSIPLLVTKQKNTYSFWNLISEEEFNF</sequence>
<accession>A0A2W7FYH3</accession>
<gene>
    <name evidence="1" type="ORF">BCF89_1136</name>
</gene>
<evidence type="ECO:0008006" key="3">
    <source>
        <dbReference type="Google" id="ProtNLM"/>
    </source>
</evidence>
<dbReference type="InterPro" id="IPR011335">
    <property type="entry name" value="Restrct_endonuc-II-like"/>
</dbReference>
<organism evidence="1 2">
    <name type="scientific">Metamycoplasma auris</name>
    <dbReference type="NCBI Taxonomy" id="51363"/>
    <lineage>
        <taxon>Bacteria</taxon>
        <taxon>Bacillati</taxon>
        <taxon>Mycoplasmatota</taxon>
        <taxon>Mycoplasmoidales</taxon>
        <taxon>Metamycoplasmataceae</taxon>
        <taxon>Metamycoplasma</taxon>
    </lineage>
</organism>
<dbReference type="SUPFAM" id="SSF52980">
    <property type="entry name" value="Restriction endonuclease-like"/>
    <property type="match status" value="1"/>
</dbReference>
<proteinExistence type="predicted"/>
<keyword evidence="2" id="KW-1185">Reference proteome</keyword>
<comment type="caution">
    <text evidence="1">The sequence shown here is derived from an EMBL/GenBank/DDBJ whole genome shotgun (WGS) entry which is preliminary data.</text>
</comment>